<dbReference type="GO" id="GO:0046872">
    <property type="term" value="F:metal ion binding"/>
    <property type="evidence" value="ECO:0007669"/>
    <property type="project" value="UniProtKB-KW"/>
</dbReference>
<evidence type="ECO:0000259" key="16">
    <source>
        <dbReference type="PROSITE" id="PS51722"/>
    </source>
</evidence>
<gene>
    <name evidence="17" type="ORF">SNE40_014165</name>
</gene>
<dbReference type="Pfam" id="PF03143">
    <property type="entry name" value="GTP_EFTU_D3"/>
    <property type="match status" value="1"/>
</dbReference>
<keyword evidence="11" id="KW-0809">Transit peptide</keyword>
<keyword evidence="7 15" id="KW-0251">Elongation factor</keyword>
<feature type="domain" description="Tr-type G" evidence="16">
    <location>
        <begin position="55"/>
        <end position="250"/>
    </location>
</feature>
<dbReference type="EMBL" id="JAZGQO010000010">
    <property type="protein sequence ID" value="KAK6175772.1"/>
    <property type="molecule type" value="Genomic_DNA"/>
</dbReference>
<dbReference type="InterPro" id="IPR005225">
    <property type="entry name" value="Small_GTP-bd"/>
</dbReference>
<keyword evidence="9" id="KW-0460">Magnesium</keyword>
<evidence type="ECO:0000256" key="6">
    <source>
        <dbReference type="ARBA" id="ARBA00022741"/>
    </source>
</evidence>
<comment type="subcellular location">
    <subcellularLocation>
        <location evidence="1">Mitochondrion</location>
    </subcellularLocation>
</comment>
<evidence type="ECO:0000256" key="2">
    <source>
        <dbReference type="ARBA" id="ARBA00007249"/>
    </source>
</evidence>
<dbReference type="PANTHER" id="PTHR43721:SF36">
    <property type="entry name" value="ELONGATION FACTOR TU, MITOCHONDRIAL"/>
    <property type="match status" value="1"/>
</dbReference>
<evidence type="ECO:0000256" key="8">
    <source>
        <dbReference type="ARBA" id="ARBA00022801"/>
    </source>
</evidence>
<dbReference type="CDD" id="cd03706">
    <property type="entry name" value="mtEFTU_III"/>
    <property type="match status" value="1"/>
</dbReference>
<evidence type="ECO:0000313" key="17">
    <source>
        <dbReference type="EMBL" id="KAK6175772.1"/>
    </source>
</evidence>
<dbReference type="NCBIfam" id="TIGR00231">
    <property type="entry name" value="small_GTP"/>
    <property type="match status" value="1"/>
</dbReference>
<comment type="caution">
    <text evidence="17">The sequence shown here is derived from an EMBL/GenBank/DDBJ whole genome shotgun (WGS) entry which is preliminary data.</text>
</comment>
<sequence>MIVGRMIIKNSIALNSKIFPTAYKQLWQCQQRSFSYSARRSAQPVAQKKTYARDKPHMNIGTIGHVDHGKTTLTAAITRVLSDENKAKFSRYEDIDRAPEERSRGITINAAVVEYETDSRHYGHVDCPGHADFIKNMITGTAQMDGAILVVAATDGTMPQTREHLLLAKQIGIKKIVVFLNKADQADAEMLELVEMEVRELLAEFSYDAEETPIIAGSALNALDGQNEELGLKKVKELLTAVDTYLPQPVRDLEKPFYMPIESTHSIQGRGTVVTGRVERGVIKKGDECEIMGFDKTIKSTITGIEMFHKNLDRAEAGDQLGALIRNIKRDDVKRGFIMGKVGTMKMYNHIEAQIYLMTKEEGGRSKPMLNFFQAHVFSTTWDAPAFMKIPAKEMVMPGEDATIIFTFLKKMVLEEGQRFTMRDGHGTLGYGVVAKCLPDANLEEFYAKKKAHSKAKALKKEEL</sequence>
<dbReference type="CDD" id="cd03697">
    <property type="entry name" value="EFTU_II"/>
    <property type="match status" value="1"/>
</dbReference>
<protein>
    <recommendedName>
        <fullName evidence="15">Elongation factor Tu</fullName>
    </recommendedName>
</protein>
<evidence type="ECO:0000256" key="11">
    <source>
        <dbReference type="ARBA" id="ARBA00022946"/>
    </source>
</evidence>
<keyword evidence="5" id="KW-0479">Metal-binding</keyword>
<dbReference type="NCBIfam" id="TIGR00485">
    <property type="entry name" value="EF-Tu"/>
    <property type="match status" value="1"/>
</dbReference>
<dbReference type="Pfam" id="PF03144">
    <property type="entry name" value="GTP_EFTU_D2"/>
    <property type="match status" value="1"/>
</dbReference>
<comment type="function">
    <text evidence="15">This protein promotes the GTP-dependent binding of aminoacyl-tRNA to the A-site of ribosomes during protein biosynthesis.</text>
</comment>
<comment type="similarity">
    <text evidence="2 15">Belongs to the TRAFAC class translation factor GTPase superfamily. Classic translation factor GTPase family. EF-Tu/EF-1A subfamily.</text>
</comment>
<dbReference type="SUPFAM" id="SSF50465">
    <property type="entry name" value="EF-Tu/eEF-1alpha/eIF2-gamma C-terminal domain"/>
    <property type="match status" value="1"/>
</dbReference>
<dbReference type="AlphaFoldDB" id="A0AAN8JDE5"/>
<dbReference type="FunFam" id="2.40.30.10:FF:000001">
    <property type="entry name" value="Elongation factor Tu"/>
    <property type="match status" value="1"/>
</dbReference>
<evidence type="ECO:0000256" key="3">
    <source>
        <dbReference type="ARBA" id="ARBA00011245"/>
    </source>
</evidence>
<dbReference type="InterPro" id="IPR004160">
    <property type="entry name" value="Transl_elong_EFTu/EF1A_C"/>
</dbReference>
<accession>A0AAN8JDE5</accession>
<evidence type="ECO:0000256" key="12">
    <source>
        <dbReference type="ARBA" id="ARBA00023128"/>
    </source>
</evidence>
<dbReference type="GO" id="GO:0003924">
    <property type="term" value="F:GTPase activity"/>
    <property type="evidence" value="ECO:0007669"/>
    <property type="project" value="UniProtKB-UniRule"/>
</dbReference>
<comment type="subunit">
    <text evidence="3">Monomer.</text>
</comment>
<name>A0AAN8JDE5_PATCE</name>
<dbReference type="GO" id="GO:0005739">
    <property type="term" value="C:mitochondrion"/>
    <property type="evidence" value="ECO:0007669"/>
    <property type="project" value="UniProtKB-SubCell"/>
</dbReference>
<proteinExistence type="inferred from homology"/>
<dbReference type="InterPro" id="IPR050055">
    <property type="entry name" value="EF-Tu_GTPase"/>
</dbReference>
<evidence type="ECO:0000256" key="5">
    <source>
        <dbReference type="ARBA" id="ARBA00022723"/>
    </source>
</evidence>
<organism evidence="17 18">
    <name type="scientific">Patella caerulea</name>
    <name type="common">Rayed Mediterranean limpet</name>
    <dbReference type="NCBI Taxonomy" id="87958"/>
    <lineage>
        <taxon>Eukaryota</taxon>
        <taxon>Metazoa</taxon>
        <taxon>Spiralia</taxon>
        <taxon>Lophotrochozoa</taxon>
        <taxon>Mollusca</taxon>
        <taxon>Gastropoda</taxon>
        <taxon>Patellogastropoda</taxon>
        <taxon>Patelloidea</taxon>
        <taxon>Patellidae</taxon>
        <taxon>Patella</taxon>
    </lineage>
</organism>
<dbReference type="InterPro" id="IPR033720">
    <property type="entry name" value="EFTU_2"/>
</dbReference>
<evidence type="ECO:0000256" key="14">
    <source>
        <dbReference type="ARBA" id="ARBA00051990"/>
    </source>
</evidence>
<dbReference type="InterPro" id="IPR004161">
    <property type="entry name" value="EFTu-like_2"/>
</dbReference>
<dbReference type="InterPro" id="IPR027417">
    <property type="entry name" value="P-loop_NTPase"/>
</dbReference>
<keyword evidence="13 15" id="KW-0342">GTP-binding</keyword>
<dbReference type="Proteomes" id="UP001347796">
    <property type="component" value="Unassembled WGS sequence"/>
</dbReference>
<dbReference type="NCBIfam" id="NF009372">
    <property type="entry name" value="PRK12735.1"/>
    <property type="match status" value="1"/>
</dbReference>
<dbReference type="SUPFAM" id="SSF52540">
    <property type="entry name" value="P-loop containing nucleoside triphosphate hydrolases"/>
    <property type="match status" value="1"/>
</dbReference>
<dbReference type="PANTHER" id="PTHR43721">
    <property type="entry name" value="ELONGATION FACTOR TU-RELATED"/>
    <property type="match status" value="1"/>
</dbReference>
<evidence type="ECO:0000256" key="9">
    <source>
        <dbReference type="ARBA" id="ARBA00022842"/>
    </source>
</evidence>
<dbReference type="GO" id="GO:0070125">
    <property type="term" value="P:mitochondrial translational elongation"/>
    <property type="evidence" value="ECO:0007669"/>
    <property type="project" value="TreeGrafter"/>
</dbReference>
<dbReference type="InterPro" id="IPR031157">
    <property type="entry name" value="G_TR_CS"/>
</dbReference>
<dbReference type="InterPro" id="IPR004541">
    <property type="entry name" value="Transl_elong_EFTu/EF1A_bac/org"/>
</dbReference>
<keyword evidence="8" id="KW-0378">Hydrolase</keyword>
<dbReference type="NCBIfam" id="NF009373">
    <property type="entry name" value="PRK12736.1"/>
    <property type="match status" value="1"/>
</dbReference>
<dbReference type="InterPro" id="IPR041709">
    <property type="entry name" value="EF-Tu_GTP-bd"/>
</dbReference>
<dbReference type="SUPFAM" id="SSF50447">
    <property type="entry name" value="Translation proteins"/>
    <property type="match status" value="1"/>
</dbReference>
<dbReference type="InterPro" id="IPR009000">
    <property type="entry name" value="Transl_B-barrel_sf"/>
</dbReference>
<dbReference type="PROSITE" id="PS00301">
    <property type="entry name" value="G_TR_1"/>
    <property type="match status" value="1"/>
</dbReference>
<keyword evidence="6 15" id="KW-0547">Nucleotide-binding</keyword>
<comment type="catalytic activity">
    <reaction evidence="14">
        <text>GTP + H2O = GDP + phosphate + H(+)</text>
        <dbReference type="Rhea" id="RHEA:19669"/>
        <dbReference type="ChEBI" id="CHEBI:15377"/>
        <dbReference type="ChEBI" id="CHEBI:15378"/>
        <dbReference type="ChEBI" id="CHEBI:37565"/>
        <dbReference type="ChEBI" id="CHEBI:43474"/>
        <dbReference type="ChEBI" id="CHEBI:58189"/>
        <dbReference type="EC" id="3.6.5.3"/>
    </reaction>
    <physiologicalReaction direction="left-to-right" evidence="14">
        <dbReference type="Rhea" id="RHEA:19670"/>
    </physiologicalReaction>
</comment>
<evidence type="ECO:0000256" key="4">
    <source>
        <dbReference type="ARBA" id="ARBA00022490"/>
    </source>
</evidence>
<dbReference type="Gene3D" id="2.40.30.10">
    <property type="entry name" value="Translation factors"/>
    <property type="match status" value="2"/>
</dbReference>
<dbReference type="GO" id="GO:0005525">
    <property type="term" value="F:GTP binding"/>
    <property type="evidence" value="ECO:0007669"/>
    <property type="project" value="UniProtKB-UniRule"/>
</dbReference>
<dbReference type="InterPro" id="IPR009001">
    <property type="entry name" value="Transl_elong_EF1A/Init_IF2_C"/>
</dbReference>
<dbReference type="Gene3D" id="3.40.50.300">
    <property type="entry name" value="P-loop containing nucleotide triphosphate hydrolases"/>
    <property type="match status" value="1"/>
</dbReference>
<evidence type="ECO:0000256" key="13">
    <source>
        <dbReference type="ARBA" id="ARBA00023134"/>
    </source>
</evidence>
<evidence type="ECO:0000256" key="15">
    <source>
        <dbReference type="RuleBase" id="RU000325"/>
    </source>
</evidence>
<evidence type="ECO:0000256" key="1">
    <source>
        <dbReference type="ARBA" id="ARBA00004173"/>
    </source>
</evidence>
<dbReference type="PROSITE" id="PS51722">
    <property type="entry name" value="G_TR_2"/>
    <property type="match status" value="1"/>
</dbReference>
<dbReference type="GO" id="GO:0003746">
    <property type="term" value="F:translation elongation factor activity"/>
    <property type="evidence" value="ECO:0007669"/>
    <property type="project" value="UniProtKB-UniRule"/>
</dbReference>
<evidence type="ECO:0000313" key="18">
    <source>
        <dbReference type="Proteomes" id="UP001347796"/>
    </source>
</evidence>
<reference evidence="17 18" key="1">
    <citation type="submission" date="2024-01" db="EMBL/GenBank/DDBJ databases">
        <title>The genome of the rayed Mediterranean limpet Patella caerulea (Linnaeus, 1758).</title>
        <authorList>
            <person name="Anh-Thu Weber A."/>
            <person name="Halstead-Nussloch G."/>
        </authorList>
    </citation>
    <scope>NUCLEOTIDE SEQUENCE [LARGE SCALE GENOMIC DNA]</scope>
    <source>
        <strain evidence="17">AATW-2023a</strain>
        <tissue evidence="17">Whole specimen</tissue>
    </source>
</reference>
<dbReference type="FunFam" id="3.40.50.300:FF:000576">
    <property type="entry name" value="Elongation factor Tu"/>
    <property type="match status" value="1"/>
</dbReference>
<evidence type="ECO:0000256" key="7">
    <source>
        <dbReference type="ARBA" id="ARBA00022768"/>
    </source>
</evidence>
<keyword evidence="4" id="KW-0963">Cytoplasm</keyword>
<keyword evidence="12" id="KW-0496">Mitochondrion</keyword>
<dbReference type="CDD" id="cd01884">
    <property type="entry name" value="EF_Tu"/>
    <property type="match status" value="1"/>
</dbReference>
<dbReference type="PRINTS" id="PR00315">
    <property type="entry name" value="ELONGATNFCT"/>
</dbReference>
<dbReference type="NCBIfam" id="NF000766">
    <property type="entry name" value="PRK00049.1"/>
    <property type="match status" value="1"/>
</dbReference>
<dbReference type="Pfam" id="PF00009">
    <property type="entry name" value="GTP_EFTU"/>
    <property type="match status" value="1"/>
</dbReference>
<dbReference type="InterPro" id="IPR000795">
    <property type="entry name" value="T_Tr_GTP-bd_dom"/>
</dbReference>
<keyword evidence="18" id="KW-1185">Reference proteome</keyword>
<evidence type="ECO:0000256" key="10">
    <source>
        <dbReference type="ARBA" id="ARBA00022917"/>
    </source>
</evidence>
<keyword evidence="10" id="KW-0648">Protein biosynthesis</keyword>